<evidence type="ECO:0000256" key="8">
    <source>
        <dbReference type="SAM" id="MobiDB-lite"/>
    </source>
</evidence>
<feature type="transmembrane region" description="Helical" evidence="9">
    <location>
        <begin position="410"/>
        <end position="431"/>
    </location>
</feature>
<keyword evidence="2 6" id="KW-0547">Nucleotide-binding</keyword>
<feature type="domain" description="Protein kinase" evidence="10">
    <location>
        <begin position="88"/>
        <end position="385"/>
    </location>
</feature>
<dbReference type="CDD" id="cd14014">
    <property type="entry name" value="STKc_PknB_like"/>
    <property type="match status" value="1"/>
</dbReference>
<keyword evidence="5" id="KW-0802">TPR repeat</keyword>
<dbReference type="Gene3D" id="1.25.40.10">
    <property type="entry name" value="Tetratricopeptide repeat domain"/>
    <property type="match status" value="1"/>
</dbReference>
<dbReference type="SUPFAM" id="SSF48452">
    <property type="entry name" value="TPR-like"/>
    <property type="match status" value="1"/>
</dbReference>
<dbReference type="InterPro" id="IPR011990">
    <property type="entry name" value="TPR-like_helical_dom_sf"/>
</dbReference>
<dbReference type="RefSeq" id="WP_345681768.1">
    <property type="nucleotide sequence ID" value="NZ_BAABRO010000001.1"/>
</dbReference>
<feature type="binding site" evidence="6">
    <location>
        <position position="118"/>
    </location>
    <ligand>
        <name>ATP</name>
        <dbReference type="ChEBI" id="CHEBI:30616"/>
    </ligand>
</feature>
<sequence>MSSPNERSIFLEAIDSPTPQQRNDYLDSVCGDNAALRASVEALLAAHDRPSNPLDTPLGKGMCDLPTLTAIDQPSKSTEHVGMKIGSYRLMEQIGEGGFGLVFVAQQERPVKRLVALKIVKPGTGTKEVIARFEAERQAVAMMDHPNIAQVFDAGVTEDARPYFVMELVRGVPITEFCDNHQLNIVERLSLFTDVCSAVQHAHQKGVIHRDIKPSNVMVTLHDDKPVVKVIDFGVAKAIGQTLTDKTIYTRFFSMIGTPLYMSPEQAEMSGLDVDTRSDIYSLGVMLYELLTSTTPFDRERLDSAGYDEMRRIIREEEPPKPSTRLTTMGDRLSTVSVSRHTEPTRLTSTVKGDLDWIVMKSLEKDRRRRYESAAAMAGDIRHYLNQEPISARPPSRSYRIRKFARRNRVPLITASLVAVTMIIGMVTSLWQMSAAIDERDKKDRALQQAVQAKNEATAARREIEQFAERLTSANLLVASGQAHADAEKWPEARQDYADAIEMQPSYYLPWIQRAQFFIRLKLWNEAAADFKKGLDLGAPTDSPQWWGVPALFQLTGKQQAYDKLIATDLDRIQSDTETPRWSALRDLVISSEPSSSISFDQLANHAETWLAQASTPPGRRGGGGRPPDRRSPRNSPADDDDRMGGRRDAPDGRGFGPPGPPPFDSSRQTRDPFRGPPSGDFLPREVCLYVTGLTHLRANDFASAVDRLREASEDPNWPGGDIVHAPLAIALHQSGQADEALQALSKADDALSHWGQQLRDQPTRSIDIPWFDLVEAIVLHREATVLLTGNAPAENFELDQMRQTSLDLITP</sequence>
<dbReference type="InterPro" id="IPR019734">
    <property type="entry name" value="TPR_rpt"/>
</dbReference>
<reference evidence="11 12" key="1">
    <citation type="submission" date="2024-02" db="EMBL/GenBank/DDBJ databases">
        <title>Rhodopirellula caenicola NBRC 110016.</title>
        <authorList>
            <person name="Ichikawa N."/>
            <person name="Katano-Makiyama Y."/>
            <person name="Hidaka K."/>
        </authorList>
    </citation>
    <scope>NUCLEOTIDE SEQUENCE [LARGE SCALE GENOMIC DNA]</scope>
    <source>
        <strain evidence="11 12">NBRC 110016</strain>
    </source>
</reference>
<keyword evidence="9" id="KW-0812">Transmembrane</keyword>
<feature type="repeat" description="TPR" evidence="5">
    <location>
        <begin position="474"/>
        <end position="507"/>
    </location>
</feature>
<evidence type="ECO:0000256" key="4">
    <source>
        <dbReference type="ARBA" id="ARBA00022840"/>
    </source>
</evidence>
<dbReference type="Gene3D" id="3.30.200.20">
    <property type="entry name" value="Phosphorylase Kinase, domain 1"/>
    <property type="match status" value="1"/>
</dbReference>
<comment type="caution">
    <text evidence="11">The sequence shown here is derived from an EMBL/GenBank/DDBJ whole genome shotgun (WGS) entry which is preliminary data.</text>
</comment>
<evidence type="ECO:0000313" key="11">
    <source>
        <dbReference type="EMBL" id="GAA5504717.1"/>
    </source>
</evidence>
<name>A0ABP9VHN3_9BACT</name>
<dbReference type="Pfam" id="PF00069">
    <property type="entry name" value="Pkinase"/>
    <property type="match status" value="1"/>
</dbReference>
<dbReference type="InterPro" id="IPR000719">
    <property type="entry name" value="Prot_kinase_dom"/>
</dbReference>
<dbReference type="PANTHER" id="PTHR43289:SF6">
    <property type="entry name" value="SERINE_THREONINE-PROTEIN KINASE NEKL-3"/>
    <property type="match status" value="1"/>
</dbReference>
<accession>A0ABP9VHN3</accession>
<dbReference type="SUPFAM" id="SSF56112">
    <property type="entry name" value="Protein kinase-like (PK-like)"/>
    <property type="match status" value="1"/>
</dbReference>
<keyword evidence="3 11" id="KW-0418">Kinase</keyword>
<evidence type="ECO:0000256" key="3">
    <source>
        <dbReference type="ARBA" id="ARBA00022777"/>
    </source>
</evidence>
<dbReference type="PANTHER" id="PTHR43289">
    <property type="entry name" value="MITOGEN-ACTIVATED PROTEIN KINASE KINASE KINASE 20-RELATED"/>
    <property type="match status" value="1"/>
</dbReference>
<keyword evidence="9" id="KW-1133">Transmembrane helix</keyword>
<evidence type="ECO:0000256" key="7">
    <source>
        <dbReference type="SAM" id="Coils"/>
    </source>
</evidence>
<dbReference type="PROSITE" id="PS50005">
    <property type="entry name" value="TPR"/>
    <property type="match status" value="1"/>
</dbReference>
<protein>
    <submittedName>
        <fullName evidence="11">Serine/threonine-protein kinase PknD</fullName>
    </submittedName>
</protein>
<dbReference type="EMBL" id="BAABRO010000001">
    <property type="protein sequence ID" value="GAA5504717.1"/>
    <property type="molecule type" value="Genomic_DNA"/>
</dbReference>
<organism evidence="11 12">
    <name type="scientific">Novipirellula caenicola</name>
    <dbReference type="NCBI Taxonomy" id="1536901"/>
    <lineage>
        <taxon>Bacteria</taxon>
        <taxon>Pseudomonadati</taxon>
        <taxon>Planctomycetota</taxon>
        <taxon>Planctomycetia</taxon>
        <taxon>Pirellulales</taxon>
        <taxon>Pirellulaceae</taxon>
        <taxon>Novipirellula</taxon>
    </lineage>
</organism>
<evidence type="ECO:0000256" key="2">
    <source>
        <dbReference type="ARBA" id="ARBA00022741"/>
    </source>
</evidence>
<evidence type="ECO:0000256" key="6">
    <source>
        <dbReference type="PROSITE-ProRule" id="PRU10141"/>
    </source>
</evidence>
<dbReference type="SMART" id="SM00220">
    <property type="entry name" value="S_TKc"/>
    <property type="match status" value="1"/>
</dbReference>
<keyword evidence="4 6" id="KW-0067">ATP-binding</keyword>
<keyword evidence="7" id="KW-0175">Coiled coil</keyword>
<dbReference type="InterPro" id="IPR008271">
    <property type="entry name" value="Ser/Thr_kinase_AS"/>
</dbReference>
<gene>
    <name evidence="11" type="primary">pknD_3</name>
    <name evidence="11" type="ORF">Rcae01_00156</name>
</gene>
<evidence type="ECO:0000256" key="1">
    <source>
        <dbReference type="ARBA" id="ARBA00022679"/>
    </source>
</evidence>
<keyword evidence="9" id="KW-0472">Membrane</keyword>
<proteinExistence type="predicted"/>
<keyword evidence="1" id="KW-0808">Transferase</keyword>
<evidence type="ECO:0000259" key="10">
    <source>
        <dbReference type="PROSITE" id="PS50011"/>
    </source>
</evidence>
<dbReference type="InterPro" id="IPR017441">
    <property type="entry name" value="Protein_kinase_ATP_BS"/>
</dbReference>
<evidence type="ECO:0000313" key="12">
    <source>
        <dbReference type="Proteomes" id="UP001416858"/>
    </source>
</evidence>
<dbReference type="PROSITE" id="PS00108">
    <property type="entry name" value="PROTEIN_KINASE_ST"/>
    <property type="match status" value="1"/>
</dbReference>
<evidence type="ECO:0000256" key="9">
    <source>
        <dbReference type="SAM" id="Phobius"/>
    </source>
</evidence>
<keyword evidence="12" id="KW-1185">Reference proteome</keyword>
<feature type="compositionally biased region" description="Basic and acidic residues" evidence="8">
    <location>
        <begin position="643"/>
        <end position="652"/>
    </location>
</feature>
<dbReference type="InterPro" id="IPR011009">
    <property type="entry name" value="Kinase-like_dom_sf"/>
</dbReference>
<dbReference type="Proteomes" id="UP001416858">
    <property type="component" value="Unassembled WGS sequence"/>
</dbReference>
<feature type="region of interest" description="Disordered" evidence="8">
    <location>
        <begin position="611"/>
        <end position="680"/>
    </location>
</feature>
<evidence type="ECO:0000256" key="5">
    <source>
        <dbReference type="PROSITE-ProRule" id="PRU00339"/>
    </source>
</evidence>
<dbReference type="Gene3D" id="1.10.510.10">
    <property type="entry name" value="Transferase(Phosphotransferase) domain 1"/>
    <property type="match status" value="1"/>
</dbReference>
<dbReference type="PROSITE" id="PS00107">
    <property type="entry name" value="PROTEIN_KINASE_ATP"/>
    <property type="match status" value="1"/>
</dbReference>
<dbReference type="GO" id="GO:0016301">
    <property type="term" value="F:kinase activity"/>
    <property type="evidence" value="ECO:0007669"/>
    <property type="project" value="UniProtKB-KW"/>
</dbReference>
<dbReference type="PROSITE" id="PS50011">
    <property type="entry name" value="PROTEIN_KINASE_DOM"/>
    <property type="match status" value="1"/>
</dbReference>
<feature type="coiled-coil region" evidence="7">
    <location>
        <begin position="436"/>
        <end position="470"/>
    </location>
</feature>